<accession>A0AAE1CGJ6</accession>
<reference evidence="2" key="2">
    <citation type="submission" date="2023-06" db="EMBL/GenBank/DDBJ databases">
        <authorList>
            <consortium name="Lawrence Berkeley National Laboratory"/>
            <person name="Haridas S."/>
            <person name="Hensen N."/>
            <person name="Bonometti L."/>
            <person name="Westerberg I."/>
            <person name="Brannstrom I.O."/>
            <person name="Guillou S."/>
            <person name="Cros-Aarteil S."/>
            <person name="Calhoun S."/>
            <person name="Kuo A."/>
            <person name="Mondo S."/>
            <person name="Pangilinan J."/>
            <person name="Riley R."/>
            <person name="Labutti K."/>
            <person name="Andreopoulos B."/>
            <person name="Lipzen A."/>
            <person name="Chen C."/>
            <person name="Yanf M."/>
            <person name="Daum C."/>
            <person name="Ng V."/>
            <person name="Clum A."/>
            <person name="Steindorff A."/>
            <person name="Ohm R."/>
            <person name="Martin F."/>
            <person name="Silar P."/>
            <person name="Natvig D."/>
            <person name="Lalanne C."/>
            <person name="Gautier V."/>
            <person name="Ament-Velasquez S.L."/>
            <person name="Kruys A."/>
            <person name="Hutchinson M.I."/>
            <person name="Powell A.J."/>
            <person name="Barry K."/>
            <person name="Miller A.N."/>
            <person name="Grigoriev I.V."/>
            <person name="Debuchy R."/>
            <person name="Gladieux P."/>
            <person name="Thoren M.H."/>
            <person name="Johannesson H."/>
        </authorList>
    </citation>
    <scope>NUCLEOTIDE SEQUENCE</scope>
    <source>
        <strain evidence="2">CBS 314.62</strain>
    </source>
</reference>
<evidence type="ECO:0000313" key="3">
    <source>
        <dbReference type="Proteomes" id="UP001270362"/>
    </source>
</evidence>
<evidence type="ECO:0000313" key="2">
    <source>
        <dbReference type="EMBL" id="KAK3693806.1"/>
    </source>
</evidence>
<dbReference type="Proteomes" id="UP001270362">
    <property type="component" value="Unassembled WGS sequence"/>
</dbReference>
<gene>
    <name evidence="2" type="ORF">B0T22DRAFT_436955</name>
</gene>
<keyword evidence="1" id="KW-1133">Transmembrane helix</keyword>
<sequence>MDEANKAQVQLSLEPTLRNLVNIVRLWCRFSSTAEEPNPIHIALAKGSYWLQSHVLRISDRSGYFSPGPLELQLDQGASLAVVTALMTVLNSIFLLSSLCTERPTQWDNNIVHRKVPCEEDR</sequence>
<dbReference type="EMBL" id="JAULSO010000001">
    <property type="protein sequence ID" value="KAK3693806.1"/>
    <property type="molecule type" value="Genomic_DNA"/>
</dbReference>
<dbReference type="AlphaFoldDB" id="A0AAE1CGJ6"/>
<protein>
    <submittedName>
        <fullName evidence="2">Uncharacterized protein</fullName>
    </submittedName>
</protein>
<comment type="caution">
    <text evidence="2">The sequence shown here is derived from an EMBL/GenBank/DDBJ whole genome shotgun (WGS) entry which is preliminary data.</text>
</comment>
<keyword evidence="3" id="KW-1185">Reference proteome</keyword>
<reference evidence="2" key="1">
    <citation type="journal article" date="2023" name="Mol. Phylogenet. Evol.">
        <title>Genome-scale phylogeny and comparative genomics of the fungal order Sordariales.</title>
        <authorList>
            <person name="Hensen N."/>
            <person name="Bonometti L."/>
            <person name="Westerberg I."/>
            <person name="Brannstrom I.O."/>
            <person name="Guillou S."/>
            <person name="Cros-Aarteil S."/>
            <person name="Calhoun S."/>
            <person name="Haridas S."/>
            <person name="Kuo A."/>
            <person name="Mondo S."/>
            <person name="Pangilinan J."/>
            <person name="Riley R."/>
            <person name="LaButti K."/>
            <person name="Andreopoulos B."/>
            <person name="Lipzen A."/>
            <person name="Chen C."/>
            <person name="Yan M."/>
            <person name="Daum C."/>
            <person name="Ng V."/>
            <person name="Clum A."/>
            <person name="Steindorff A."/>
            <person name="Ohm R.A."/>
            <person name="Martin F."/>
            <person name="Silar P."/>
            <person name="Natvig D.O."/>
            <person name="Lalanne C."/>
            <person name="Gautier V."/>
            <person name="Ament-Velasquez S.L."/>
            <person name="Kruys A."/>
            <person name="Hutchinson M.I."/>
            <person name="Powell A.J."/>
            <person name="Barry K."/>
            <person name="Miller A.N."/>
            <person name="Grigoriev I.V."/>
            <person name="Debuchy R."/>
            <person name="Gladieux P."/>
            <person name="Hiltunen Thoren M."/>
            <person name="Johannesson H."/>
        </authorList>
    </citation>
    <scope>NUCLEOTIDE SEQUENCE</scope>
    <source>
        <strain evidence="2">CBS 314.62</strain>
    </source>
</reference>
<name>A0AAE1CGJ6_9PEZI</name>
<proteinExistence type="predicted"/>
<keyword evidence="1" id="KW-0812">Transmembrane</keyword>
<feature type="transmembrane region" description="Helical" evidence="1">
    <location>
        <begin position="77"/>
        <end position="96"/>
    </location>
</feature>
<organism evidence="2 3">
    <name type="scientific">Podospora appendiculata</name>
    <dbReference type="NCBI Taxonomy" id="314037"/>
    <lineage>
        <taxon>Eukaryota</taxon>
        <taxon>Fungi</taxon>
        <taxon>Dikarya</taxon>
        <taxon>Ascomycota</taxon>
        <taxon>Pezizomycotina</taxon>
        <taxon>Sordariomycetes</taxon>
        <taxon>Sordariomycetidae</taxon>
        <taxon>Sordariales</taxon>
        <taxon>Podosporaceae</taxon>
        <taxon>Podospora</taxon>
    </lineage>
</organism>
<evidence type="ECO:0000256" key="1">
    <source>
        <dbReference type="SAM" id="Phobius"/>
    </source>
</evidence>
<keyword evidence="1" id="KW-0472">Membrane</keyword>